<evidence type="ECO:0000313" key="3">
    <source>
        <dbReference type="Proteomes" id="UP001062165"/>
    </source>
</evidence>
<dbReference type="RefSeq" id="WP_263051221.1">
    <property type="nucleotide sequence ID" value="NZ_CP106735.1"/>
</dbReference>
<dbReference type="Gene3D" id="3.40.1350.10">
    <property type="match status" value="1"/>
</dbReference>
<reference evidence="2" key="1">
    <citation type="submission" date="2022-10" db="EMBL/GenBank/DDBJ databases">
        <title>Comparative genomics and taxonomic characterization of three novel marine species of genus Reichenbachiella exhibiting antioxidant and polysaccharide degradation activities.</title>
        <authorList>
            <person name="Muhammad N."/>
            <person name="Lee Y.-J."/>
            <person name="Ko J."/>
            <person name="Kim S.-G."/>
        </authorList>
    </citation>
    <scope>NUCLEOTIDE SEQUENCE</scope>
    <source>
        <strain evidence="2">Wsw4-B4</strain>
    </source>
</reference>
<organism evidence="2 3">
    <name type="scientific">Reichenbachiella carrageenanivorans</name>
    <dbReference type="NCBI Taxonomy" id="2979869"/>
    <lineage>
        <taxon>Bacteria</taxon>
        <taxon>Pseudomonadati</taxon>
        <taxon>Bacteroidota</taxon>
        <taxon>Cytophagia</taxon>
        <taxon>Cytophagales</taxon>
        <taxon>Reichenbachiellaceae</taxon>
        <taxon>Reichenbachiella</taxon>
    </lineage>
</organism>
<dbReference type="InterPro" id="IPR025364">
    <property type="entry name" value="DUF4268"/>
</dbReference>
<keyword evidence="3" id="KW-1185">Reference proteome</keyword>
<proteinExistence type="predicted"/>
<name>A0ABY6CZY5_9BACT</name>
<dbReference type="EMBL" id="CP106735">
    <property type="protein sequence ID" value="UXX79487.1"/>
    <property type="molecule type" value="Genomic_DNA"/>
</dbReference>
<gene>
    <name evidence="2" type="ORF">N7E81_19250</name>
</gene>
<dbReference type="InterPro" id="IPR011856">
    <property type="entry name" value="tRNA_endonuc-like_dom_sf"/>
</dbReference>
<dbReference type="Proteomes" id="UP001062165">
    <property type="component" value="Chromosome"/>
</dbReference>
<accession>A0ABY6CZY5</accession>
<evidence type="ECO:0000313" key="2">
    <source>
        <dbReference type="EMBL" id="UXX79487.1"/>
    </source>
</evidence>
<dbReference type="Pfam" id="PF14088">
    <property type="entry name" value="DUF4268"/>
    <property type="match status" value="1"/>
</dbReference>
<sequence length="398" mass="45056">MKKTAYGTPFLINNQNERVPLEKEAAIDELSIQTLIFEEPDCLPISDIDESYNPVIPVCTELNTPVGPLDVLLVSPNGEITIVETKLWRNPEARRKVVAQVLDYAKELSNWSYEDLQREINRKLGTKGNTLYELAKSKDPNLTPSEPDFIDSVSRNLSRGKFLLLIAGDGVREGAKGIAEFLSNAGHLNFTFAMVELSIFKAKGLGTLILPKTLVKTIELSKLTVEIPKGLILAQNDDFDDRSTDPVVIDSKKEIERNFYIKFWNELISQLSFDDPGQPMPNPAKGTNLYVYPAQSKKAWISAYFSKSQQKVGVYFRVSGDAEGKAILDSLEDSKEDIRKELGEQIRFNWDGDFNAEIAISINDVFSDSNREEIKDFYKNWLNQFVNVFRPRIKRNGF</sequence>
<protein>
    <submittedName>
        <fullName evidence="2">DUF4268 domain-containing protein</fullName>
    </submittedName>
</protein>
<feature type="domain" description="DUF4268" evidence="1">
    <location>
        <begin position="260"/>
        <end position="392"/>
    </location>
</feature>
<evidence type="ECO:0000259" key="1">
    <source>
        <dbReference type="Pfam" id="PF14088"/>
    </source>
</evidence>